<dbReference type="OrthoDB" id="10339at10239"/>
<protein>
    <submittedName>
        <fullName evidence="1">Exopolyphosphatase</fullName>
    </submittedName>
</protein>
<keyword evidence="2" id="KW-1185">Reference proteome</keyword>
<dbReference type="Proteomes" id="UP000028664">
    <property type="component" value="Segment"/>
</dbReference>
<dbReference type="EMBL" id="KM051843">
    <property type="protein sequence ID" value="AII28012.1"/>
    <property type="molecule type" value="Genomic_DNA"/>
</dbReference>
<evidence type="ECO:0000313" key="1">
    <source>
        <dbReference type="EMBL" id="AII28012.1"/>
    </source>
</evidence>
<organism evidence="1 2">
    <name type="scientific">Bacillus phage Bobb</name>
    <dbReference type="NCBI Taxonomy" id="1527469"/>
    <lineage>
        <taxon>Viruses</taxon>
        <taxon>Duplodnaviria</taxon>
        <taxon>Heunggongvirae</taxon>
        <taxon>Uroviricota</taxon>
        <taxon>Caudoviricetes</taxon>
        <taxon>Herelleviridae</taxon>
        <taxon>Bastillevirinae</taxon>
        <taxon>Agatevirus</taxon>
        <taxon>Agatevirus bobb</taxon>
    </lineage>
</organism>
<reference evidence="1 2" key="1">
    <citation type="submission" date="2014-06" db="EMBL/GenBank/DDBJ databases">
        <title>Bioinformatic genomic analysis of Bacillus phage Bobb.</title>
        <authorList>
            <person name="Lewis H.M.N."/>
            <person name="Temple L."/>
            <person name="Barth R.N."/>
            <person name="Bowles K.M."/>
            <person name="Churchin D.I."/>
            <person name="Scott-Croshaw C."/>
            <person name="Glasgow G.H."/>
            <person name="Gloe M.W."/>
            <person name="McGough T.M."/>
            <person name="Nutbrown S.A."/>
            <person name="Romulus S.R."/>
            <person name="Sanders K.A.M."/>
            <person name="Diachok C.R."/>
            <person name="Serigano J.P."/>
            <person name="Shin D."/>
            <person name="Suresh M.H."/>
            <person name="Conner A.R.N."/>
            <person name="Korba R.M."/>
            <person name="Livermore R.J."/>
            <person name="Rohlf M.B."/>
            <person name="Utterback S.D."/>
            <person name="Wilson V.E."/>
        </authorList>
    </citation>
    <scope>NUCLEOTIDE SEQUENCE [LARGE SCALE GENOMIC DNA]</scope>
</reference>
<dbReference type="GeneID" id="20283398"/>
<name>A0A076G6U0_9CAUD</name>
<evidence type="ECO:0000313" key="2">
    <source>
        <dbReference type="Proteomes" id="UP000028664"/>
    </source>
</evidence>
<dbReference type="RefSeq" id="YP_009056380.1">
    <property type="nucleotide sequence ID" value="NC_024792.1"/>
</dbReference>
<accession>A0A076G6U0</accession>
<proteinExistence type="predicted"/>
<dbReference type="KEGG" id="vg:20283398"/>
<sequence>MATDAEEMRMRVFTPTTFEGICSIAILQEIFRGSGLHIDVQHEAYIDFRDVNLFSGYSTNVVLGLPYKGYALPDQFYIDHDVPFQDFIHAATYGEEIQGKFITSIVDTEADPIVGVCKYIASNPRLSKHAQITGKAQAMIEAIDSYRRFEWQDNNVTRLLLALYLASYKELPKLLKDRTLNETVKEFAPIVKGQLTKMHDHIEKKILQAEHSVVEFGGQQCSVITLYSEEYINELAHALLQRESSSMPVIVAVGRMTKGNDMVSIRTRDVHAGLVSQVINDGNGKEAVGNVFTDAKYNKILNMWILQKLSNNIQ</sequence>